<dbReference type="STRING" id="595670.SAMN05421643_1397"/>
<dbReference type="PANTHER" id="PTHR13696:SF99">
    <property type="entry name" value="COBYRINIC ACID AC-DIAMIDE SYNTHASE"/>
    <property type="match status" value="1"/>
</dbReference>
<proteinExistence type="predicted"/>
<dbReference type="RefSeq" id="WP_092692761.1">
    <property type="nucleotide sequence ID" value="NZ_FNPK01000039.1"/>
</dbReference>
<gene>
    <name evidence="2" type="ORF">SAMN05421643_1397</name>
</gene>
<accession>A0A1H3N8R2</accession>
<dbReference type="SUPFAM" id="SSF52540">
    <property type="entry name" value="P-loop containing nucleoside triphosphate hydrolases"/>
    <property type="match status" value="1"/>
</dbReference>
<evidence type="ECO:0000313" key="3">
    <source>
        <dbReference type="Proteomes" id="UP000199035"/>
    </source>
</evidence>
<keyword evidence="3" id="KW-1185">Reference proteome</keyword>
<dbReference type="PANTHER" id="PTHR13696">
    <property type="entry name" value="P-LOOP CONTAINING NUCLEOSIDE TRIPHOSPHATE HYDROLASE"/>
    <property type="match status" value="1"/>
</dbReference>
<name>A0A1H3N8R2_9GAMM</name>
<dbReference type="AlphaFoldDB" id="A0A1H3N8R2"/>
<protein>
    <submittedName>
        <fullName evidence="2">Cellulose biosynthesis protein BcsQ</fullName>
    </submittedName>
</protein>
<dbReference type="InterPro" id="IPR050678">
    <property type="entry name" value="DNA_Partitioning_ATPase"/>
</dbReference>
<organism evidence="2 3">
    <name type="scientific">Acinetobacter kyonggiensis</name>
    <dbReference type="NCBI Taxonomy" id="595670"/>
    <lineage>
        <taxon>Bacteria</taxon>
        <taxon>Pseudomonadati</taxon>
        <taxon>Pseudomonadota</taxon>
        <taxon>Gammaproteobacteria</taxon>
        <taxon>Moraxellales</taxon>
        <taxon>Moraxellaceae</taxon>
        <taxon>Acinetobacter</taxon>
    </lineage>
</organism>
<feature type="domain" description="CobQ/CobB/MinD/ParA nucleotide binding" evidence="1">
    <location>
        <begin position="63"/>
        <end position="289"/>
    </location>
</feature>
<dbReference type="EMBL" id="FNPK01000039">
    <property type="protein sequence ID" value="SDY85060.1"/>
    <property type="molecule type" value="Genomic_DNA"/>
</dbReference>
<evidence type="ECO:0000313" key="2">
    <source>
        <dbReference type="EMBL" id="SDY85060.1"/>
    </source>
</evidence>
<evidence type="ECO:0000259" key="1">
    <source>
        <dbReference type="Pfam" id="PF01656"/>
    </source>
</evidence>
<dbReference type="Pfam" id="PF01656">
    <property type="entry name" value="CbiA"/>
    <property type="match status" value="1"/>
</dbReference>
<sequence length="327" mass="35920">MDSLELDANIAAGYETSVYDLKMHMGETFIPNFIKEFGVEELKNKIASVSKKSIEEHGRTPIISFCSEKGGSGKTTSCLCVMQLIANLGFRVLLLDVDPTKGSSAVVQARRVLINAEIENADQQGVDVQNVLDFKRASEPVIDCLEVSPSVFNATLVQGIAEKQEFDLIVIDTAGLKIDASANFDIRQLGVSGKPHITTAYTSNLVIVPTGTSNLDLNKMIAYAQPLMVFLGSLKYMGKSIVSTQYRILANRVEKSGSGLKELEDAKDEVQFRWFDNSVRRSEKIAANTSTKQITTLYTTKVAKQLSEAFIEIVGQIYDDIELSLES</sequence>
<dbReference type="InterPro" id="IPR002586">
    <property type="entry name" value="CobQ/CobB/MinD/ParA_Nub-bd_dom"/>
</dbReference>
<reference evidence="3" key="1">
    <citation type="submission" date="2016-10" db="EMBL/GenBank/DDBJ databases">
        <authorList>
            <person name="Varghese N."/>
            <person name="Submissions S."/>
        </authorList>
    </citation>
    <scope>NUCLEOTIDE SEQUENCE [LARGE SCALE GENOMIC DNA]</scope>
    <source>
        <strain evidence="3">ANC 5109</strain>
    </source>
</reference>
<dbReference type="Proteomes" id="UP000199035">
    <property type="component" value="Unassembled WGS sequence"/>
</dbReference>
<dbReference type="InterPro" id="IPR027417">
    <property type="entry name" value="P-loop_NTPase"/>
</dbReference>
<dbReference type="CDD" id="cd02042">
    <property type="entry name" value="ParAB_family"/>
    <property type="match status" value="1"/>
</dbReference>
<dbReference type="Gene3D" id="3.40.50.300">
    <property type="entry name" value="P-loop containing nucleotide triphosphate hydrolases"/>
    <property type="match status" value="1"/>
</dbReference>